<evidence type="ECO:0000313" key="5">
    <source>
        <dbReference type="Proteomes" id="UP000585258"/>
    </source>
</evidence>
<sequence>MNKKFKTKNLSILLSLLLISTLVSCNKIDKETILSANVTEDIKIEENEVKVTLEKGTSYLNNNDFANAKLTYEKAISIDKVNKDIYLEIKDKYLEINRFDDALYFVQLALNNNTDIDNMKIILDTIKSKFEITSIDKSLYEGESYTLPSELSTKINNENISIPVTWNNSVINTSTAGTFSYAGTNKEYSRQFNATLTVVPSVVDQKHCYVKNIYKSNGKTYIDADLVEFFIGDEALNAATKDNVNIAIAKTEDGSGFIYRDHYIRNNDYTNKTYEVNNTCVFNLLSYEINIKTTTSTDTSIVPYDKFESYIKSHASIANDITPPPRPLLCTIKLKNNVIYDISRQFTP</sequence>
<gene>
    <name evidence="4" type="ORF">H7E68_02260</name>
</gene>
<organism evidence="4 5">
    <name type="scientific">Clostridium gasigenes</name>
    <dbReference type="NCBI Taxonomy" id="94869"/>
    <lineage>
        <taxon>Bacteria</taxon>
        <taxon>Bacillati</taxon>
        <taxon>Bacillota</taxon>
        <taxon>Clostridia</taxon>
        <taxon>Eubacteriales</taxon>
        <taxon>Clostridiaceae</taxon>
        <taxon>Clostridium</taxon>
    </lineage>
</organism>
<feature type="repeat" description="TPR" evidence="1">
    <location>
        <begin position="49"/>
        <end position="82"/>
    </location>
</feature>
<keyword evidence="2" id="KW-0732">Signal</keyword>
<dbReference type="AlphaFoldDB" id="A0A7X0SBX3"/>
<feature type="chain" id="PRO_5039503130" evidence="2">
    <location>
        <begin position="26"/>
        <end position="348"/>
    </location>
</feature>
<dbReference type="InterPro" id="IPR019734">
    <property type="entry name" value="TPR_rpt"/>
</dbReference>
<proteinExistence type="predicted"/>
<name>A0A7X0SBX3_9CLOT</name>
<protein>
    <submittedName>
        <fullName evidence="4">Ig-like domain-containing protein</fullName>
    </submittedName>
</protein>
<feature type="domain" description="Bacterial Ig-like" evidence="3">
    <location>
        <begin position="133"/>
        <end position="184"/>
    </location>
</feature>
<dbReference type="PROSITE" id="PS50005">
    <property type="entry name" value="TPR"/>
    <property type="match status" value="1"/>
</dbReference>
<keyword evidence="1" id="KW-0802">TPR repeat</keyword>
<evidence type="ECO:0000313" key="4">
    <source>
        <dbReference type="EMBL" id="MBB6713558.1"/>
    </source>
</evidence>
<feature type="signal peptide" evidence="2">
    <location>
        <begin position="1"/>
        <end position="25"/>
    </location>
</feature>
<dbReference type="RefSeq" id="WP_185163364.1">
    <property type="nucleotide sequence ID" value="NZ_JACKWY010000001.1"/>
</dbReference>
<reference evidence="4 5" key="1">
    <citation type="submission" date="2020-08" db="EMBL/GenBank/DDBJ databases">
        <title>Clostridia isolated from Swiss meat.</title>
        <authorList>
            <person name="Wambui J."/>
            <person name="Stevens M.J.A."/>
            <person name="Stephan R."/>
        </authorList>
    </citation>
    <scope>NUCLEOTIDE SEQUENCE [LARGE SCALE GENOMIC DNA]</scope>
    <source>
        <strain evidence="4 5">CM001</strain>
    </source>
</reference>
<dbReference type="SUPFAM" id="SSF48452">
    <property type="entry name" value="TPR-like"/>
    <property type="match status" value="1"/>
</dbReference>
<dbReference type="InterPro" id="IPR011081">
    <property type="entry name" value="Big_4"/>
</dbReference>
<dbReference type="PROSITE" id="PS51257">
    <property type="entry name" value="PROKAR_LIPOPROTEIN"/>
    <property type="match status" value="1"/>
</dbReference>
<dbReference type="InterPro" id="IPR011990">
    <property type="entry name" value="TPR-like_helical_dom_sf"/>
</dbReference>
<comment type="caution">
    <text evidence="4">The sequence shown here is derived from an EMBL/GenBank/DDBJ whole genome shotgun (WGS) entry which is preliminary data.</text>
</comment>
<dbReference type="Gene3D" id="1.25.40.10">
    <property type="entry name" value="Tetratricopeptide repeat domain"/>
    <property type="match status" value="1"/>
</dbReference>
<dbReference type="Proteomes" id="UP000585258">
    <property type="component" value="Unassembled WGS sequence"/>
</dbReference>
<evidence type="ECO:0000256" key="2">
    <source>
        <dbReference type="SAM" id="SignalP"/>
    </source>
</evidence>
<dbReference type="EMBL" id="JACKWY010000001">
    <property type="protein sequence ID" value="MBB6713558.1"/>
    <property type="molecule type" value="Genomic_DNA"/>
</dbReference>
<dbReference type="Pfam" id="PF07532">
    <property type="entry name" value="Big_4"/>
    <property type="match status" value="1"/>
</dbReference>
<accession>A0A7X0SBX3</accession>
<evidence type="ECO:0000259" key="3">
    <source>
        <dbReference type="Pfam" id="PF07532"/>
    </source>
</evidence>
<evidence type="ECO:0000256" key="1">
    <source>
        <dbReference type="PROSITE-ProRule" id="PRU00339"/>
    </source>
</evidence>